<dbReference type="KEGG" id="fox:FOXG_19060"/>
<dbReference type="EMBL" id="DS231700">
    <property type="protein sequence ID" value="KNB02657.1"/>
    <property type="molecule type" value="Genomic_DNA"/>
</dbReference>
<dbReference type="Proteomes" id="UP000009097">
    <property type="component" value="Unassembled WGS sequence"/>
</dbReference>
<dbReference type="GeneID" id="28959766"/>
<dbReference type="EMBL" id="DS231700">
    <property type="protein sequence ID" value="KNB02656.1"/>
    <property type="molecule type" value="Genomic_DNA"/>
</dbReference>
<evidence type="ECO:0000313" key="2">
    <source>
        <dbReference type="Proteomes" id="UP000009097"/>
    </source>
</evidence>
<dbReference type="RefSeq" id="XP_018240702.1">
    <property type="nucleotide sequence ID" value="XM_018399241.1"/>
</dbReference>
<dbReference type="RefSeq" id="XP_018240701.1">
    <property type="nucleotide sequence ID" value="XM_018399240.1"/>
</dbReference>
<sequence>MGCGLRMMPYLEICHSATIVHRILSSVLSFIASRRGGAYEVRCMMLADGALNSTHYCSRLISECIDLSLLERHGWRKETTLSKMSRPPSLQDNPRTNAEVVLSSCLFST</sequence>
<reference evidence="1" key="2">
    <citation type="journal article" date="2010" name="Nature">
        <title>Comparative genomics reveals mobile pathogenicity chromosomes in Fusarium.</title>
        <authorList>
            <person name="Ma L.J."/>
            <person name="van der Does H.C."/>
            <person name="Borkovich K.A."/>
            <person name="Coleman J.J."/>
            <person name="Daboussi M.J."/>
            <person name="Di Pietro A."/>
            <person name="Dufresne M."/>
            <person name="Freitag M."/>
            <person name="Grabherr M."/>
            <person name="Henrissat B."/>
            <person name="Houterman P.M."/>
            <person name="Kang S."/>
            <person name="Shim W.B."/>
            <person name="Woloshuk C."/>
            <person name="Xie X."/>
            <person name="Xu J.R."/>
            <person name="Antoniw J."/>
            <person name="Baker S.E."/>
            <person name="Bluhm B.H."/>
            <person name="Breakspear A."/>
            <person name="Brown D.W."/>
            <person name="Butchko R.A."/>
            <person name="Chapman S."/>
            <person name="Coulson R."/>
            <person name="Coutinho P.M."/>
            <person name="Danchin E.G."/>
            <person name="Diener A."/>
            <person name="Gale L.R."/>
            <person name="Gardiner D.M."/>
            <person name="Goff S."/>
            <person name="Hammond-Kosack K.E."/>
            <person name="Hilburn K."/>
            <person name="Hua-Van A."/>
            <person name="Jonkers W."/>
            <person name="Kazan K."/>
            <person name="Kodira C.D."/>
            <person name="Koehrsen M."/>
            <person name="Kumar L."/>
            <person name="Lee Y.H."/>
            <person name="Li L."/>
            <person name="Manners J.M."/>
            <person name="Miranda-Saavedra D."/>
            <person name="Mukherjee M."/>
            <person name="Park G."/>
            <person name="Park J."/>
            <person name="Park S.Y."/>
            <person name="Proctor R.H."/>
            <person name="Regev A."/>
            <person name="Ruiz-Roldan M.C."/>
            <person name="Sain D."/>
            <person name="Sakthikumar S."/>
            <person name="Sykes S."/>
            <person name="Schwartz D.C."/>
            <person name="Turgeon B.G."/>
            <person name="Wapinski I."/>
            <person name="Yoder O."/>
            <person name="Young S."/>
            <person name="Zeng Q."/>
            <person name="Zhou S."/>
            <person name="Galagan J."/>
            <person name="Cuomo C.A."/>
            <person name="Kistler H.C."/>
            <person name="Rep M."/>
        </authorList>
    </citation>
    <scope>NUCLEOTIDE SEQUENCE [LARGE SCALE GENOMIC DNA]</scope>
    <source>
        <strain evidence="1">4287</strain>
    </source>
</reference>
<name>A0A0J9WKU8_FUSO4</name>
<gene>
    <name evidence="1" type="ORF">FOXG_19060</name>
</gene>
<reference evidence="1" key="1">
    <citation type="submission" date="2007-04" db="EMBL/GenBank/DDBJ databases">
        <authorList>
            <consortium name="The Broad Institute Genome Sequencing Platform"/>
            <person name="Birren B."/>
            <person name="Lander E."/>
            <person name="Galagan J."/>
            <person name="Nusbaum C."/>
            <person name="Devon K."/>
            <person name="Ma L.-J."/>
            <person name="Jaffe D."/>
            <person name="Butler J."/>
            <person name="Alvarez P."/>
            <person name="Gnerre S."/>
            <person name="Grabherr M."/>
            <person name="Kleber M."/>
            <person name="Mauceli E."/>
            <person name="Brockman W."/>
            <person name="MacCallum I.A."/>
            <person name="Young S."/>
            <person name="LaButti K."/>
            <person name="DeCaprio D."/>
            <person name="Crawford M."/>
            <person name="Koehrsen M."/>
            <person name="Engels R."/>
            <person name="Montgomery P."/>
            <person name="Pearson M."/>
            <person name="Howarth C."/>
            <person name="Larson L."/>
            <person name="White J."/>
            <person name="O'Leary S."/>
            <person name="Kodira C."/>
            <person name="Zeng Q."/>
            <person name="Yandava C."/>
            <person name="Alvarado L."/>
            <person name="Kistler C."/>
            <person name="Shim W.-B."/>
            <person name="Kang S."/>
            <person name="Woloshuk C."/>
        </authorList>
    </citation>
    <scope>NUCLEOTIDE SEQUENCE</scope>
    <source>
        <strain evidence="1">4287</strain>
    </source>
</reference>
<evidence type="ECO:0000313" key="1">
    <source>
        <dbReference type="EMBL" id="KNB02657.1"/>
    </source>
</evidence>
<proteinExistence type="predicted"/>
<accession>A0A0J9WKU8</accession>
<protein>
    <submittedName>
        <fullName evidence="1">Uncharacterized protein</fullName>
    </submittedName>
</protein>
<organism evidence="1 2">
    <name type="scientific">Fusarium oxysporum f. sp. lycopersici (strain 4287 / CBS 123668 / FGSC 9935 / NRRL 34936)</name>
    <name type="common">Fusarium vascular wilt of tomato</name>
    <dbReference type="NCBI Taxonomy" id="426428"/>
    <lineage>
        <taxon>Eukaryota</taxon>
        <taxon>Fungi</taxon>
        <taxon>Dikarya</taxon>
        <taxon>Ascomycota</taxon>
        <taxon>Pezizomycotina</taxon>
        <taxon>Sordariomycetes</taxon>
        <taxon>Hypocreomycetidae</taxon>
        <taxon>Hypocreales</taxon>
        <taxon>Nectriaceae</taxon>
        <taxon>Fusarium</taxon>
        <taxon>Fusarium oxysporum species complex</taxon>
    </lineage>
</organism>
<dbReference type="VEuPathDB" id="FungiDB:FOXG_19060"/>
<dbReference type="AlphaFoldDB" id="A0A0J9WKU8"/>